<comment type="subcellular location">
    <subcellularLocation>
        <location evidence="8">Cytoplasm</location>
    </subcellularLocation>
</comment>
<comment type="pathway">
    <text evidence="8">Carbohydrate biosynthesis; gluconeogenesis.</text>
</comment>
<comment type="catalytic activity">
    <reaction evidence="7 8 9">
        <text>alpha-D-glucose 6-phosphate = beta-D-fructose 6-phosphate</text>
        <dbReference type="Rhea" id="RHEA:11816"/>
        <dbReference type="ChEBI" id="CHEBI:57634"/>
        <dbReference type="ChEBI" id="CHEBI:58225"/>
        <dbReference type="EC" id="5.3.1.9"/>
    </reaction>
</comment>
<dbReference type="Gene3D" id="3.40.50.10490">
    <property type="entry name" value="Glucose-6-phosphate isomerase like protein, domain 1"/>
    <property type="match status" value="2"/>
</dbReference>
<organism evidence="10 11">
    <name type="scientific">Muiribacterium halophilum</name>
    <dbReference type="NCBI Taxonomy" id="2053465"/>
    <lineage>
        <taxon>Bacteria</taxon>
        <taxon>Candidatus Muiribacteriota</taxon>
        <taxon>Candidatus Muiribacteriia</taxon>
        <taxon>Candidatus Muiribacteriales</taxon>
        <taxon>Candidatus Muiribacteriaceae</taxon>
        <taxon>Candidatus Muiribacterium</taxon>
    </lineage>
</organism>
<dbReference type="Pfam" id="PF00342">
    <property type="entry name" value="PGI"/>
    <property type="match status" value="1"/>
</dbReference>
<dbReference type="GO" id="GO:0048029">
    <property type="term" value="F:monosaccharide binding"/>
    <property type="evidence" value="ECO:0007669"/>
    <property type="project" value="TreeGrafter"/>
</dbReference>
<comment type="similarity">
    <text evidence="2 8 9">Belongs to the GPI family.</text>
</comment>
<dbReference type="PRINTS" id="PR00662">
    <property type="entry name" value="G6PISOMERASE"/>
</dbReference>
<dbReference type="EMBL" id="PKTG01000111">
    <property type="protein sequence ID" value="PLX16562.1"/>
    <property type="molecule type" value="Genomic_DNA"/>
</dbReference>
<feature type="active site" evidence="8">
    <location>
        <position position="427"/>
    </location>
</feature>
<evidence type="ECO:0000313" key="10">
    <source>
        <dbReference type="EMBL" id="PLX16562.1"/>
    </source>
</evidence>
<keyword evidence="5 8" id="KW-0324">Glycolysis</keyword>
<dbReference type="GO" id="GO:0006094">
    <property type="term" value="P:gluconeogenesis"/>
    <property type="evidence" value="ECO:0007669"/>
    <property type="project" value="UniProtKB-UniRule"/>
</dbReference>
<keyword evidence="3 8" id="KW-0312">Gluconeogenesis</keyword>
<dbReference type="EC" id="5.3.1.9" evidence="8"/>
<dbReference type="PROSITE" id="PS00174">
    <property type="entry name" value="P_GLUCOSE_ISOMERASE_2"/>
    <property type="match status" value="1"/>
</dbReference>
<dbReference type="InterPro" id="IPR018189">
    <property type="entry name" value="Phosphoglucose_isomerase_CS"/>
</dbReference>
<name>A0A2N5ZD19_MUIH1</name>
<comment type="pathway">
    <text evidence="1 8 9">Carbohydrate degradation; glycolysis; D-glyceraldehyde 3-phosphate and glycerone phosphate from D-glucose: step 2/4.</text>
</comment>
<accession>A0A2N5ZD19</accession>
<dbReference type="InterPro" id="IPR001672">
    <property type="entry name" value="G6P_Isomerase"/>
</dbReference>
<dbReference type="CDD" id="cd05015">
    <property type="entry name" value="SIS_PGI_1"/>
    <property type="match status" value="1"/>
</dbReference>
<reference evidence="10 11" key="1">
    <citation type="submission" date="2017-11" db="EMBL/GenBank/DDBJ databases">
        <title>Genome-resolved metagenomics identifies genetic mobility, metabolic interactions, and unexpected diversity in perchlorate-reducing communities.</title>
        <authorList>
            <person name="Barnum T.P."/>
            <person name="Figueroa I.A."/>
            <person name="Carlstrom C.I."/>
            <person name="Lucas L.N."/>
            <person name="Engelbrektson A.L."/>
            <person name="Coates J.D."/>
        </authorList>
    </citation>
    <scope>NUCLEOTIDE SEQUENCE [LARGE SCALE GENOMIC DNA]</scope>
    <source>
        <strain evidence="10">BM706</strain>
    </source>
</reference>
<comment type="caution">
    <text evidence="10">The sequence shown here is derived from an EMBL/GenBank/DDBJ whole genome shotgun (WGS) entry which is preliminary data.</text>
</comment>
<dbReference type="CDD" id="cd05016">
    <property type="entry name" value="SIS_PGI_2"/>
    <property type="match status" value="1"/>
</dbReference>
<dbReference type="Proteomes" id="UP000234857">
    <property type="component" value="Unassembled WGS sequence"/>
</dbReference>
<proteinExistence type="inferred from homology"/>
<dbReference type="SUPFAM" id="SSF53697">
    <property type="entry name" value="SIS domain"/>
    <property type="match status" value="1"/>
</dbReference>
<feature type="active site" description="Proton donor" evidence="8">
    <location>
        <position position="287"/>
    </location>
</feature>
<dbReference type="FunFam" id="3.40.50.10490:FF:000071">
    <property type="entry name" value="Glucose-6-phosphate isomerase"/>
    <property type="match status" value="1"/>
</dbReference>
<dbReference type="UniPathway" id="UPA00109">
    <property type="reaction ID" value="UER00181"/>
</dbReference>
<evidence type="ECO:0000256" key="6">
    <source>
        <dbReference type="ARBA" id="ARBA00023235"/>
    </source>
</evidence>
<evidence type="ECO:0000313" key="11">
    <source>
        <dbReference type="Proteomes" id="UP000234857"/>
    </source>
</evidence>
<dbReference type="InterPro" id="IPR035476">
    <property type="entry name" value="SIS_PGI_1"/>
</dbReference>
<dbReference type="GO" id="GO:0004347">
    <property type="term" value="F:glucose-6-phosphate isomerase activity"/>
    <property type="evidence" value="ECO:0007669"/>
    <property type="project" value="UniProtKB-UniRule"/>
</dbReference>
<dbReference type="HAMAP" id="MF_00473">
    <property type="entry name" value="G6P_isomerase"/>
    <property type="match status" value="1"/>
</dbReference>
<keyword evidence="4 8" id="KW-0963">Cytoplasm</keyword>
<evidence type="ECO:0000256" key="7">
    <source>
        <dbReference type="ARBA" id="ARBA00029321"/>
    </source>
</evidence>
<dbReference type="PANTHER" id="PTHR11469:SF1">
    <property type="entry name" value="GLUCOSE-6-PHOSPHATE ISOMERASE"/>
    <property type="match status" value="1"/>
</dbReference>
<evidence type="ECO:0000256" key="1">
    <source>
        <dbReference type="ARBA" id="ARBA00004926"/>
    </source>
</evidence>
<dbReference type="InterPro" id="IPR046348">
    <property type="entry name" value="SIS_dom_sf"/>
</dbReference>
<dbReference type="FunFam" id="3.40.50.10490:FF:000016">
    <property type="entry name" value="Glucose-6-phosphate isomerase"/>
    <property type="match status" value="1"/>
</dbReference>
<dbReference type="PROSITE" id="PS51463">
    <property type="entry name" value="P_GLUCOSE_ISOMERASE_3"/>
    <property type="match status" value="1"/>
</dbReference>
<dbReference type="GO" id="GO:0051156">
    <property type="term" value="P:glucose 6-phosphate metabolic process"/>
    <property type="evidence" value="ECO:0007669"/>
    <property type="project" value="TreeGrafter"/>
</dbReference>
<evidence type="ECO:0000256" key="5">
    <source>
        <dbReference type="ARBA" id="ARBA00023152"/>
    </source>
</evidence>
<evidence type="ECO:0000256" key="3">
    <source>
        <dbReference type="ARBA" id="ARBA00022432"/>
    </source>
</evidence>
<dbReference type="GO" id="GO:0097367">
    <property type="term" value="F:carbohydrate derivative binding"/>
    <property type="evidence" value="ECO:0007669"/>
    <property type="project" value="InterPro"/>
</dbReference>
<comment type="function">
    <text evidence="8">Catalyzes the reversible isomerization of glucose-6-phosphate to fructose-6-phosphate.</text>
</comment>
<dbReference type="AlphaFoldDB" id="A0A2N5ZD19"/>
<protein>
    <recommendedName>
        <fullName evidence="8">Glucose-6-phosphate isomerase</fullName>
        <shortName evidence="8">GPI</shortName>
        <ecNumber evidence="8">5.3.1.9</ecNumber>
    </recommendedName>
    <alternativeName>
        <fullName evidence="8">Phosphoglucose isomerase</fullName>
        <shortName evidence="8">PGI</shortName>
    </alternativeName>
    <alternativeName>
        <fullName evidence="8">Phosphohexose isomerase</fullName>
        <shortName evidence="8">PHI</shortName>
    </alternativeName>
</protein>
<keyword evidence="6 8" id="KW-0413">Isomerase</keyword>
<dbReference type="PANTHER" id="PTHR11469">
    <property type="entry name" value="GLUCOSE-6-PHOSPHATE ISOMERASE"/>
    <property type="match status" value="1"/>
</dbReference>
<feature type="active site" evidence="8">
    <location>
        <position position="313"/>
    </location>
</feature>
<dbReference type="GO" id="GO:0006096">
    <property type="term" value="P:glycolytic process"/>
    <property type="evidence" value="ECO:0007669"/>
    <property type="project" value="UniProtKB-UniRule"/>
</dbReference>
<evidence type="ECO:0000256" key="2">
    <source>
        <dbReference type="ARBA" id="ARBA00006604"/>
    </source>
</evidence>
<gene>
    <name evidence="8" type="primary">pgi</name>
    <name evidence="10" type="ORF">C0601_10020</name>
</gene>
<evidence type="ECO:0000256" key="9">
    <source>
        <dbReference type="RuleBase" id="RU000612"/>
    </source>
</evidence>
<dbReference type="InterPro" id="IPR035482">
    <property type="entry name" value="SIS_PGI_2"/>
</dbReference>
<evidence type="ECO:0000256" key="8">
    <source>
        <dbReference type="HAMAP-Rule" id="MF_00473"/>
    </source>
</evidence>
<dbReference type="GO" id="GO:0005829">
    <property type="term" value="C:cytosol"/>
    <property type="evidence" value="ECO:0007669"/>
    <property type="project" value="TreeGrafter"/>
</dbReference>
<sequence length="458" mass="51591">MTIRYRFENSLYENVGDKGLKYDDILSYAKENLERHHKDLLEKRKNKTLGFFDLPYDKELVNKINELKKKYINIKNVVVIGIGGSSLGNITLNDAINGVYHNDRDTGLPKIYFADNVDPEKMAHLLEILDPKETVFNVITKSGSTAETMTNFMVLYDFLQENAPEKIKENLIITTDKENGNLVKIAAKLGLDTFVVPYNVGGRFSVLSSVGLVPAALTGVDIEKLLQGAADMDKICSVCDIEKNPAYMAALIHYLLYRDKDVNINVLMPYADNLASLSDWFRQLWAESLGKIDNKGKNVGITPAKSVGAIDQHSQVQLYIEGPFDKLITFIEVEKFRNTVKIPEVFTEIKGLNYLCGQTLDTLINNEKKATEIALTSANRPNTSIILPVIDEYHVGQLFYMLEVMTAFAGELFNIDAFDQPGVEAGKVATYALMGREGYESKRKEIEKELKNKKQREM</sequence>
<evidence type="ECO:0000256" key="4">
    <source>
        <dbReference type="ARBA" id="ARBA00022490"/>
    </source>
</evidence>
<dbReference type="UniPathway" id="UPA00138"/>